<dbReference type="SUPFAM" id="SSF55729">
    <property type="entry name" value="Acyl-CoA N-acyltransferases (Nat)"/>
    <property type="match status" value="1"/>
</dbReference>
<protein>
    <recommendedName>
        <fullName evidence="1">BF1531-like N-terminal domain-containing protein</fullName>
    </recommendedName>
</protein>
<dbReference type="InterPro" id="IPR023214">
    <property type="entry name" value="HAD_sf"/>
</dbReference>
<dbReference type="InterPro" id="IPR036412">
    <property type="entry name" value="HAD-like_sf"/>
</dbReference>
<proteinExistence type="predicted"/>
<dbReference type="NCBIfam" id="TIGR01686">
    <property type="entry name" value="FkbH"/>
    <property type="match status" value="1"/>
</dbReference>
<accession>A0A401ZKL0</accession>
<dbReference type="InterPro" id="IPR036514">
    <property type="entry name" value="SGNH_hydro_sf"/>
</dbReference>
<dbReference type="AlphaFoldDB" id="A0A401ZKL0"/>
<dbReference type="EMBL" id="BIFQ01000001">
    <property type="protein sequence ID" value="GCE07383.1"/>
    <property type="molecule type" value="Genomic_DNA"/>
</dbReference>
<dbReference type="InterPro" id="IPR010037">
    <property type="entry name" value="FkbH_domain"/>
</dbReference>
<feature type="domain" description="BF1531-like N-terminal" evidence="1">
    <location>
        <begin position="32"/>
        <end position="199"/>
    </location>
</feature>
<dbReference type="Pfam" id="PF21211">
    <property type="entry name" value="FkbH_N"/>
    <property type="match status" value="1"/>
</dbReference>
<name>A0A401ZKL0_9CHLR</name>
<gene>
    <name evidence="2" type="ORF">KDAU_47120</name>
</gene>
<dbReference type="NCBIfam" id="TIGR01681">
    <property type="entry name" value="HAD-SF-IIIC"/>
    <property type="match status" value="1"/>
</dbReference>
<evidence type="ECO:0000259" key="1">
    <source>
        <dbReference type="Pfam" id="PF21211"/>
    </source>
</evidence>
<dbReference type="InterPro" id="IPR016181">
    <property type="entry name" value="Acyl_CoA_acyltransferase"/>
</dbReference>
<sequence>MTMQIALLSSFNADLFPPWLSRFLREENQFQATFYVSGFGQYQQDILDPSSNLYQAHPDIVILLLDSQDLFADLLQKPFYYPPEARRMLVERELAHLRHMIELIDANLPASILLLNTLVAPPTTALGLLEHNSPYSIRAAISQYNAGLIELVQRGERMYVVDCEALALELGWQVWNDERMWLLGRMRLSRRALEHVARRYGATIKAIYGAPKKVLALDADQTLWGGSIGTDGLSGIQIGHEGVGLAYRQFQQELLTLHRRGILLALVSKNNPEDVAEVLDTHPGMLLRREHFAALRVNWEDKASNLRQIAQELQLGLESFVFMDDSPVECAWVQDQLPDVQVIRMPNEPAEAVRVLRESNAFATLTLTDEDLERGHYYHQQRQRREQQHAASSLEEFYASLEMRALIEPVTSATLARAAQLTQKTNQFNLTTRRYSESAVRAFAEGSASDVYTLTLRDRYGDNGLVGVAIMCWEGENARIETLLLSCRVMGRTVETALLAFLATAAREHGARYLVGEFLPTPKNAPVRDLYPRHGFLPLEGEEAGRWWRHDLHAAQTPLVAPPYITLEVSTEVEHVTNATD</sequence>
<organism evidence="2 3">
    <name type="scientific">Dictyobacter aurantiacus</name>
    <dbReference type="NCBI Taxonomy" id="1936993"/>
    <lineage>
        <taxon>Bacteria</taxon>
        <taxon>Bacillati</taxon>
        <taxon>Chloroflexota</taxon>
        <taxon>Ktedonobacteria</taxon>
        <taxon>Ktedonobacterales</taxon>
        <taxon>Dictyobacteraceae</taxon>
        <taxon>Dictyobacter</taxon>
    </lineage>
</organism>
<evidence type="ECO:0000313" key="2">
    <source>
        <dbReference type="EMBL" id="GCE07383.1"/>
    </source>
</evidence>
<dbReference type="InterPro" id="IPR010033">
    <property type="entry name" value="HAD_SF_ppase_IIIC"/>
</dbReference>
<dbReference type="SUPFAM" id="SSF56784">
    <property type="entry name" value="HAD-like"/>
    <property type="match status" value="1"/>
</dbReference>
<comment type="caution">
    <text evidence="2">The sequence shown here is derived from an EMBL/GenBank/DDBJ whole genome shotgun (WGS) entry which is preliminary data.</text>
</comment>
<dbReference type="RefSeq" id="WP_126598597.1">
    <property type="nucleotide sequence ID" value="NZ_BIFQ01000001.1"/>
</dbReference>
<dbReference type="InterPro" id="IPR049369">
    <property type="entry name" value="BF1531-like_N"/>
</dbReference>
<dbReference type="Gene3D" id="3.40.50.1110">
    <property type="entry name" value="SGNH hydrolase"/>
    <property type="match status" value="1"/>
</dbReference>
<dbReference type="OrthoDB" id="323926at2"/>
<reference evidence="3" key="1">
    <citation type="submission" date="2018-12" db="EMBL/GenBank/DDBJ databases">
        <title>Tengunoibacter tsumagoiensis gen. nov., sp. nov., Dictyobacter kobayashii sp. nov., D. alpinus sp. nov., and D. joshuensis sp. nov. and description of Dictyobacteraceae fam. nov. within the order Ktedonobacterales isolated from Tengu-no-mugimeshi.</title>
        <authorList>
            <person name="Wang C.M."/>
            <person name="Zheng Y."/>
            <person name="Sakai Y."/>
            <person name="Toyoda A."/>
            <person name="Minakuchi Y."/>
            <person name="Abe K."/>
            <person name="Yokota A."/>
            <person name="Yabe S."/>
        </authorList>
    </citation>
    <scope>NUCLEOTIDE SEQUENCE [LARGE SCALE GENOMIC DNA]</scope>
    <source>
        <strain evidence="3">S-27</strain>
    </source>
</reference>
<keyword evidence="3" id="KW-1185">Reference proteome</keyword>
<evidence type="ECO:0000313" key="3">
    <source>
        <dbReference type="Proteomes" id="UP000287224"/>
    </source>
</evidence>
<dbReference type="Proteomes" id="UP000287224">
    <property type="component" value="Unassembled WGS sequence"/>
</dbReference>
<dbReference type="Gene3D" id="3.40.630.30">
    <property type="match status" value="1"/>
</dbReference>
<dbReference type="Gene3D" id="3.40.50.1000">
    <property type="entry name" value="HAD superfamily/HAD-like"/>
    <property type="match status" value="1"/>
</dbReference>